<feature type="signal peptide" evidence="1">
    <location>
        <begin position="1"/>
        <end position="18"/>
    </location>
</feature>
<accession>A0A1I3GDW7</accession>
<sequence length="224" mass="22858">MYVSLRSLARFARGLSFASVMGIACAIGLGGGQAAAATAATLPCTSTNMAGDASGFSLDCQVLDAENDKADVLNGQGAFSLGDWVFASKLDIDEGKYEGAGFSIDGGAEGGSFSLDDGFWDQWSSAVILFKSANKNALKKGDVDSAGNVVMFLIQPGVVFGEFARSLGKHGISHISLYASNTNLFDGGGSAEEPLPTPLPASALMLVSALAGAGTLGMRGRRKG</sequence>
<evidence type="ECO:0000313" key="3">
    <source>
        <dbReference type="Proteomes" id="UP000199377"/>
    </source>
</evidence>
<evidence type="ECO:0000256" key="1">
    <source>
        <dbReference type="SAM" id="SignalP"/>
    </source>
</evidence>
<keyword evidence="1" id="KW-0732">Signal</keyword>
<gene>
    <name evidence="2" type="ORF">SAMN05216258_105113</name>
</gene>
<dbReference type="PROSITE" id="PS51257">
    <property type="entry name" value="PROKAR_LIPOPROTEIN"/>
    <property type="match status" value="1"/>
</dbReference>
<keyword evidence="3" id="KW-1185">Reference proteome</keyword>
<evidence type="ECO:0000313" key="2">
    <source>
        <dbReference type="EMBL" id="SFI21698.1"/>
    </source>
</evidence>
<protein>
    <submittedName>
        <fullName evidence="2">VPLPA-CTERM protein sorting domain-containing protein</fullName>
    </submittedName>
</protein>
<dbReference type="EMBL" id="FOQH01000005">
    <property type="protein sequence ID" value="SFI21698.1"/>
    <property type="molecule type" value="Genomic_DNA"/>
</dbReference>
<proteinExistence type="predicted"/>
<dbReference type="Proteomes" id="UP000199377">
    <property type="component" value="Unassembled WGS sequence"/>
</dbReference>
<reference evidence="2 3" key="1">
    <citation type="submission" date="2016-10" db="EMBL/GenBank/DDBJ databases">
        <authorList>
            <person name="de Groot N.N."/>
        </authorList>
    </citation>
    <scope>NUCLEOTIDE SEQUENCE [LARGE SCALE GENOMIC DNA]</scope>
    <source>
        <strain evidence="2 3">CGMCC 1.11030</strain>
    </source>
</reference>
<name>A0A1I3GDW7_9RHOB</name>
<organism evidence="2 3">
    <name type="scientific">Albimonas pacifica</name>
    <dbReference type="NCBI Taxonomy" id="1114924"/>
    <lineage>
        <taxon>Bacteria</taxon>
        <taxon>Pseudomonadati</taxon>
        <taxon>Pseudomonadota</taxon>
        <taxon>Alphaproteobacteria</taxon>
        <taxon>Rhodobacterales</taxon>
        <taxon>Paracoccaceae</taxon>
        <taxon>Albimonas</taxon>
    </lineage>
</organism>
<dbReference type="AlphaFoldDB" id="A0A1I3GDW7"/>
<feature type="chain" id="PRO_5011521291" evidence="1">
    <location>
        <begin position="19"/>
        <end position="224"/>
    </location>
</feature>
<dbReference type="STRING" id="1114924.SAMN05216258_105113"/>